<dbReference type="GO" id="GO:0005975">
    <property type="term" value="P:carbohydrate metabolic process"/>
    <property type="evidence" value="ECO:0007669"/>
    <property type="project" value="InterPro"/>
</dbReference>
<keyword evidence="8" id="KW-1185">Reference proteome</keyword>
<dbReference type="Pfam" id="PF00128">
    <property type="entry name" value="Alpha-amylase"/>
    <property type="match status" value="1"/>
</dbReference>
<evidence type="ECO:0000256" key="2">
    <source>
        <dbReference type="ARBA" id="ARBA00022723"/>
    </source>
</evidence>
<evidence type="ECO:0000256" key="1">
    <source>
        <dbReference type="ARBA" id="ARBA00001913"/>
    </source>
</evidence>
<evidence type="ECO:0000256" key="4">
    <source>
        <dbReference type="SAM" id="Phobius"/>
    </source>
</evidence>
<dbReference type="SMART" id="SM00642">
    <property type="entry name" value="Aamy"/>
    <property type="match status" value="1"/>
</dbReference>
<keyword evidence="4" id="KW-1133">Transmembrane helix</keyword>
<keyword evidence="4" id="KW-0472">Membrane</keyword>
<feature type="chain" id="PRO_5024882452" evidence="5">
    <location>
        <begin position="25"/>
        <end position="482"/>
    </location>
</feature>
<dbReference type="RefSeq" id="WP_180366240.1">
    <property type="nucleotide sequence ID" value="NZ_FOIT01000003.1"/>
</dbReference>
<dbReference type="Proteomes" id="UP000243605">
    <property type="component" value="Unassembled WGS sequence"/>
</dbReference>
<feature type="signal peptide" evidence="5">
    <location>
        <begin position="1"/>
        <end position="24"/>
    </location>
</feature>
<organism evidence="7 8">
    <name type="scientific">Aliicoccus persicus</name>
    <dbReference type="NCBI Taxonomy" id="930138"/>
    <lineage>
        <taxon>Bacteria</taxon>
        <taxon>Bacillati</taxon>
        <taxon>Bacillota</taxon>
        <taxon>Bacilli</taxon>
        <taxon>Bacillales</taxon>
        <taxon>Staphylococcaceae</taxon>
        <taxon>Aliicoccus</taxon>
    </lineage>
</organism>
<dbReference type="EMBL" id="FOIT01000003">
    <property type="protein sequence ID" value="SEW02306.1"/>
    <property type="molecule type" value="Genomic_DNA"/>
</dbReference>
<evidence type="ECO:0000313" key="7">
    <source>
        <dbReference type="EMBL" id="SEW02306.1"/>
    </source>
</evidence>
<dbReference type="InterPro" id="IPR013780">
    <property type="entry name" value="Glyco_hydro_b"/>
</dbReference>
<sequence>MKKFSIALLMAILTITSINVTTFAETEEEMPDRMYSMVIDRYYSFSDSNNEGVQAGDPAYPFGGDFLGIVNFLDNIEEMGMNTIHISPVFSHHTDDYLGYAVTDFSVADAFGGSEDLDTLIEEAHDRDMKVVVDFPLTISETYDGDTDFAVVDAPELSELQAEYFDTYGVEALDMTDEATVAAISEIVEDFVNTHDVDGLSFFLTQDGVDGSEFLSGLEEVDTYGITTVEELEISGFDHIMLEETRAAVAHSFAYFDHEVMEYPSDHSPLLMADHWFSNRFTYEPVELRAFPGTRVMQLSTYLLGYPGPIGYYYGTEVAYNGNTLETIHPQMTFWSDQEVYDYVSERAEVFERFPKMFKGETETLLNEAGHYVVKYNTPSDEADFIYRINDTSETRGFSMNEEEIGEDMMLSGVLTGEIARSNNDGEYITVLDRETSELFAIIDNVGLNNWYLLASVLIFGGFVVFLYIVAKRGKSNEKKVK</sequence>
<accession>A0A662Z5M2</accession>
<name>A0A662Z5M2_9STAP</name>
<dbReference type="PANTHER" id="PTHR10357:SF215">
    <property type="entry name" value="ALPHA-AMYLASE 1"/>
    <property type="match status" value="1"/>
</dbReference>
<keyword evidence="2" id="KW-0479">Metal-binding</keyword>
<feature type="transmembrane region" description="Helical" evidence="4">
    <location>
        <begin position="451"/>
        <end position="471"/>
    </location>
</feature>
<dbReference type="AlphaFoldDB" id="A0A662Z5M2"/>
<dbReference type="Gene3D" id="2.60.40.1180">
    <property type="entry name" value="Golgi alpha-mannosidase II"/>
    <property type="match status" value="1"/>
</dbReference>
<keyword evidence="4" id="KW-0812">Transmembrane</keyword>
<proteinExistence type="predicted"/>
<dbReference type="InterPro" id="IPR054174">
    <property type="entry name" value="Alpha-amylase-like_C"/>
</dbReference>
<dbReference type="Gene3D" id="3.20.20.80">
    <property type="entry name" value="Glycosidases"/>
    <property type="match status" value="1"/>
</dbReference>
<keyword evidence="3 5" id="KW-0732">Signal</keyword>
<evidence type="ECO:0000256" key="5">
    <source>
        <dbReference type="SAM" id="SignalP"/>
    </source>
</evidence>
<evidence type="ECO:0000313" key="8">
    <source>
        <dbReference type="Proteomes" id="UP000243605"/>
    </source>
</evidence>
<gene>
    <name evidence="7" type="ORF">SAMN05192557_1290</name>
</gene>
<evidence type="ECO:0000259" key="6">
    <source>
        <dbReference type="SMART" id="SM00642"/>
    </source>
</evidence>
<feature type="domain" description="Glycosyl hydrolase family 13 catalytic" evidence="6">
    <location>
        <begin position="44"/>
        <end position="347"/>
    </location>
</feature>
<dbReference type="GO" id="GO:0046872">
    <property type="term" value="F:metal ion binding"/>
    <property type="evidence" value="ECO:0007669"/>
    <property type="project" value="UniProtKB-KW"/>
</dbReference>
<dbReference type="InterPro" id="IPR017853">
    <property type="entry name" value="GH"/>
</dbReference>
<protein>
    <submittedName>
        <fullName evidence="7">Alpha amylase, catalytic domain</fullName>
    </submittedName>
</protein>
<evidence type="ECO:0000256" key="3">
    <source>
        <dbReference type="ARBA" id="ARBA00022729"/>
    </source>
</evidence>
<dbReference type="SUPFAM" id="SSF51445">
    <property type="entry name" value="(Trans)glycosidases"/>
    <property type="match status" value="1"/>
</dbReference>
<dbReference type="PANTHER" id="PTHR10357">
    <property type="entry name" value="ALPHA-AMYLASE FAMILY MEMBER"/>
    <property type="match status" value="1"/>
</dbReference>
<reference evidence="7 8" key="1">
    <citation type="submission" date="2016-10" db="EMBL/GenBank/DDBJ databases">
        <authorList>
            <person name="Varghese N."/>
            <person name="Submissions S."/>
        </authorList>
    </citation>
    <scope>NUCLEOTIDE SEQUENCE [LARGE SCALE GENOMIC DNA]</scope>
    <source>
        <strain evidence="7 8">IBRC-M10081</strain>
    </source>
</reference>
<comment type="cofactor">
    <cofactor evidence="1">
        <name>Ca(2+)</name>
        <dbReference type="ChEBI" id="CHEBI:29108"/>
    </cofactor>
</comment>
<dbReference type="InterPro" id="IPR006047">
    <property type="entry name" value="GH13_cat_dom"/>
</dbReference>
<dbReference type="Pfam" id="PF22026">
    <property type="entry name" value="Alpha-amylase_C_2"/>
    <property type="match status" value="1"/>
</dbReference>